<organism evidence="2 3">
    <name type="scientific">Ancylostoma caninum</name>
    <name type="common">Dog hookworm</name>
    <dbReference type="NCBI Taxonomy" id="29170"/>
    <lineage>
        <taxon>Eukaryota</taxon>
        <taxon>Metazoa</taxon>
        <taxon>Ecdysozoa</taxon>
        <taxon>Nematoda</taxon>
        <taxon>Chromadorea</taxon>
        <taxon>Rhabditida</taxon>
        <taxon>Rhabditina</taxon>
        <taxon>Rhabditomorpha</taxon>
        <taxon>Strongyloidea</taxon>
        <taxon>Ancylostomatidae</taxon>
        <taxon>Ancylostomatinae</taxon>
        <taxon>Ancylostoma</taxon>
    </lineage>
</organism>
<gene>
    <name evidence="2" type="ORF">ANCCAN_24659</name>
</gene>
<dbReference type="EMBL" id="JOJR01001873">
    <property type="protein sequence ID" value="RCN29579.1"/>
    <property type="molecule type" value="Genomic_DNA"/>
</dbReference>
<feature type="transmembrane region" description="Helical" evidence="1">
    <location>
        <begin position="60"/>
        <end position="84"/>
    </location>
</feature>
<feature type="transmembrane region" description="Helical" evidence="1">
    <location>
        <begin position="96"/>
        <end position="119"/>
    </location>
</feature>
<feature type="transmembrane region" description="Helical" evidence="1">
    <location>
        <begin position="23"/>
        <end position="48"/>
    </location>
</feature>
<keyword evidence="1" id="KW-1133">Transmembrane helix</keyword>
<keyword evidence="3" id="KW-1185">Reference proteome</keyword>
<proteinExistence type="predicted"/>
<dbReference type="Pfam" id="PF10321">
    <property type="entry name" value="7TM_GPCR_Srt"/>
    <property type="match status" value="1"/>
</dbReference>
<feature type="transmembrane region" description="Helical" evidence="1">
    <location>
        <begin position="140"/>
        <end position="163"/>
    </location>
</feature>
<evidence type="ECO:0000313" key="2">
    <source>
        <dbReference type="EMBL" id="RCN29579.1"/>
    </source>
</evidence>
<evidence type="ECO:0000256" key="1">
    <source>
        <dbReference type="SAM" id="Phobius"/>
    </source>
</evidence>
<protein>
    <recommendedName>
        <fullName evidence="4">G-protein coupled receptors family 1 profile domain-containing protein</fullName>
    </recommendedName>
</protein>
<comment type="caution">
    <text evidence="2">The sequence shown here is derived from an EMBL/GenBank/DDBJ whole genome shotgun (WGS) entry which is preliminary data.</text>
</comment>
<evidence type="ECO:0008006" key="4">
    <source>
        <dbReference type="Google" id="ProtNLM"/>
    </source>
</evidence>
<dbReference type="Proteomes" id="UP000252519">
    <property type="component" value="Unassembled WGS sequence"/>
</dbReference>
<dbReference type="PANTHER" id="PTHR23021:SF11">
    <property type="entry name" value="SERPENTINE RECEPTOR, CLASS T"/>
    <property type="match status" value="1"/>
</dbReference>
<evidence type="ECO:0000313" key="3">
    <source>
        <dbReference type="Proteomes" id="UP000252519"/>
    </source>
</evidence>
<dbReference type="AlphaFoldDB" id="A0A368FEY1"/>
<dbReference type="STRING" id="29170.A0A368FEY1"/>
<accession>A0A368FEY1</accession>
<keyword evidence="1" id="KW-0472">Membrane</keyword>
<dbReference type="InterPro" id="IPR019425">
    <property type="entry name" value="7TM_GPCR_serpentine_rcpt_Srt"/>
</dbReference>
<keyword evidence="1" id="KW-0812">Transmembrane</keyword>
<dbReference type="OrthoDB" id="5875846at2759"/>
<reference evidence="2 3" key="1">
    <citation type="submission" date="2014-10" db="EMBL/GenBank/DDBJ databases">
        <title>Draft genome of the hookworm Ancylostoma caninum.</title>
        <authorList>
            <person name="Mitreva M."/>
        </authorList>
    </citation>
    <scope>NUCLEOTIDE SEQUENCE [LARGE SCALE GENOMIC DNA]</scope>
    <source>
        <strain evidence="2 3">Baltimore</strain>
    </source>
</reference>
<sequence>MKTPKQQGIHSRHTPEEAGRRNYVMGICFILYGVVTEFIYMMDMIVMARKQHRRLSCYKIMIVLGIYDMAAISFNSLLTGYYWLEGINYCTNATSMYIFGSIAVSLWCGACLNCFVLVINRLLDVSNKAWMCMLFKNQRTYIVLLVPLLYTLYFAFLTPPILFNSNHMAWFFFTFAGGRNPEEVA</sequence>
<dbReference type="PANTHER" id="PTHR23021">
    <property type="entry name" value="SERPENTINE RECEPTOR, CLASS T"/>
    <property type="match status" value="1"/>
</dbReference>
<dbReference type="SUPFAM" id="SSF81321">
    <property type="entry name" value="Family A G protein-coupled receptor-like"/>
    <property type="match status" value="1"/>
</dbReference>
<name>A0A368FEY1_ANCCA</name>